<dbReference type="PANTHER" id="PTHR11941:SF54">
    <property type="entry name" value="ENOYL-COA HYDRATASE, MITOCHONDRIAL"/>
    <property type="match status" value="1"/>
</dbReference>
<dbReference type="Gene3D" id="1.20.58.1300">
    <property type="match status" value="1"/>
</dbReference>
<dbReference type="NCBIfam" id="NF042432">
    <property type="entry name" value="DHPACoAdixog_DpgC"/>
    <property type="match status" value="1"/>
</dbReference>
<proteinExistence type="predicted"/>
<dbReference type="RefSeq" id="WP_055543461.1">
    <property type="nucleotide sequence ID" value="NZ_CP023699.1"/>
</dbReference>
<dbReference type="InterPro" id="IPR001753">
    <property type="entry name" value="Enoyl-CoA_hydra/iso"/>
</dbReference>
<name>A0A5J6G601_STRKN</name>
<dbReference type="InterPro" id="IPR053482">
    <property type="entry name" value="DPA-CoA_Dioxygenase"/>
</dbReference>
<keyword evidence="1" id="KW-0413">Isomerase</keyword>
<dbReference type="EMBL" id="CP023699">
    <property type="protein sequence ID" value="QEU91110.1"/>
    <property type="molecule type" value="Genomic_DNA"/>
</dbReference>
<organism evidence="1 2">
    <name type="scientific">Streptomyces kanamyceticus</name>
    <dbReference type="NCBI Taxonomy" id="1967"/>
    <lineage>
        <taxon>Bacteria</taxon>
        <taxon>Bacillati</taxon>
        <taxon>Actinomycetota</taxon>
        <taxon>Actinomycetes</taxon>
        <taxon>Kitasatosporales</taxon>
        <taxon>Streptomycetaceae</taxon>
        <taxon>Streptomyces</taxon>
    </lineage>
</organism>
<dbReference type="SUPFAM" id="SSF52096">
    <property type="entry name" value="ClpP/crotonase"/>
    <property type="match status" value="1"/>
</dbReference>
<keyword evidence="2" id="KW-1185">Reference proteome</keyword>
<sequence length="459" mass="49398">MTSELTAAWQGPRAVAVRAEEVLAQLPAKADRTDAQQARADAAVADARRARVAFMAEHGQAVYDALTGDRTRYRWLDELVFAAAELLDGLVPTREQMAAESALAQADKEGREIDQAVFFAGVLRQEQAGTHLMESLLRPTDRALALLPEYTARGSVDLGPLRVDRVGRATHLTVTSPGALNAEDNELIAAMDVGVDLALLDDLSTVGVLRGGEMTHPRYRGRRVFSAGINLRHLDAGRISYTDFLLRRELGYISKLQRGLLLTDGSGQPVTDGYGAPVPVPRPHWSTRTVQKPWIAAVDTFAIGGGMQLLFAFDRVIAADDAYLSLPAAQEGIIPGVANLRLPRIAGNRLARQVVLSGRRIRTTEPEARLICDDVVAPEDIDAAVEAAVEELSAPAVVANRMMLNLAEEPPAVLRAYMAEFALHQGLRLYAPDVLEKTTKFSAKTAPKSGSAAPPGGAP</sequence>
<dbReference type="Gene3D" id="3.90.226.10">
    <property type="entry name" value="2-enoyl-CoA Hydratase, Chain A, domain 1"/>
    <property type="match status" value="1"/>
</dbReference>
<dbReference type="Proteomes" id="UP000325529">
    <property type="component" value="Chromosome"/>
</dbReference>
<dbReference type="CDD" id="cd06558">
    <property type="entry name" value="crotonase-like"/>
    <property type="match status" value="1"/>
</dbReference>
<gene>
    <name evidence="1" type="ORF">CP970_09660</name>
</gene>
<dbReference type="AlphaFoldDB" id="A0A5J6G601"/>
<dbReference type="Pfam" id="PF00378">
    <property type="entry name" value="ECH_1"/>
    <property type="match status" value="1"/>
</dbReference>
<evidence type="ECO:0000313" key="2">
    <source>
        <dbReference type="Proteomes" id="UP000325529"/>
    </source>
</evidence>
<accession>A0A5J6G601</accession>
<evidence type="ECO:0000313" key="1">
    <source>
        <dbReference type="EMBL" id="QEU91110.1"/>
    </source>
</evidence>
<dbReference type="PANTHER" id="PTHR11941">
    <property type="entry name" value="ENOYL-COA HYDRATASE-RELATED"/>
    <property type="match status" value="1"/>
</dbReference>
<reference evidence="1 2" key="1">
    <citation type="submission" date="2017-09" db="EMBL/GenBank/DDBJ databases">
        <authorList>
            <person name="Lee N."/>
            <person name="Cho B.-K."/>
        </authorList>
    </citation>
    <scope>NUCLEOTIDE SEQUENCE [LARGE SCALE GENOMIC DNA]</scope>
    <source>
        <strain evidence="1 2">ATCC 12853</strain>
    </source>
</reference>
<dbReference type="GO" id="GO:0006635">
    <property type="term" value="P:fatty acid beta-oxidation"/>
    <property type="evidence" value="ECO:0007669"/>
    <property type="project" value="TreeGrafter"/>
</dbReference>
<dbReference type="KEGG" id="ska:CP970_09660"/>
<dbReference type="OrthoDB" id="7337390at2"/>
<dbReference type="GO" id="GO:0016853">
    <property type="term" value="F:isomerase activity"/>
    <property type="evidence" value="ECO:0007669"/>
    <property type="project" value="UniProtKB-KW"/>
</dbReference>
<protein>
    <submittedName>
        <fullName evidence="1">Enoyl-CoA hydratase/isomerase family protein</fullName>
    </submittedName>
</protein>
<dbReference type="InterPro" id="IPR029045">
    <property type="entry name" value="ClpP/crotonase-like_dom_sf"/>
</dbReference>